<protein>
    <submittedName>
        <fullName evidence="2">Retrovirus-related Pol polyprotein</fullName>
    </submittedName>
</protein>
<feature type="domain" description="Reverse transcriptase/retrotransposon-derived protein RNase H-like" evidence="1">
    <location>
        <begin position="46"/>
        <end position="141"/>
    </location>
</feature>
<evidence type="ECO:0000259" key="1">
    <source>
        <dbReference type="Pfam" id="PF17919"/>
    </source>
</evidence>
<dbReference type="Gene3D" id="3.30.70.270">
    <property type="match status" value="1"/>
</dbReference>
<dbReference type="AlphaFoldDB" id="A0A371FXB4"/>
<organism evidence="2 3">
    <name type="scientific">Mucuna pruriens</name>
    <name type="common">Velvet bean</name>
    <name type="synonym">Dolichos pruriens</name>
    <dbReference type="NCBI Taxonomy" id="157652"/>
    <lineage>
        <taxon>Eukaryota</taxon>
        <taxon>Viridiplantae</taxon>
        <taxon>Streptophyta</taxon>
        <taxon>Embryophyta</taxon>
        <taxon>Tracheophyta</taxon>
        <taxon>Spermatophyta</taxon>
        <taxon>Magnoliopsida</taxon>
        <taxon>eudicotyledons</taxon>
        <taxon>Gunneridae</taxon>
        <taxon>Pentapetalae</taxon>
        <taxon>rosids</taxon>
        <taxon>fabids</taxon>
        <taxon>Fabales</taxon>
        <taxon>Fabaceae</taxon>
        <taxon>Papilionoideae</taxon>
        <taxon>50 kb inversion clade</taxon>
        <taxon>NPAAA clade</taxon>
        <taxon>indigoferoid/millettioid clade</taxon>
        <taxon>Phaseoleae</taxon>
        <taxon>Mucuna</taxon>
    </lineage>
</organism>
<dbReference type="Gene3D" id="3.10.20.370">
    <property type="match status" value="1"/>
</dbReference>
<evidence type="ECO:0000313" key="2">
    <source>
        <dbReference type="EMBL" id="RDX82977.1"/>
    </source>
</evidence>
<proteinExistence type="predicted"/>
<name>A0A371FXB4_MUCPR</name>
<dbReference type="PANTHER" id="PTHR48475:SF1">
    <property type="entry name" value="RNASE H TYPE-1 DOMAIN-CONTAINING PROTEIN"/>
    <property type="match status" value="1"/>
</dbReference>
<dbReference type="PANTHER" id="PTHR48475">
    <property type="entry name" value="RIBONUCLEASE H"/>
    <property type="match status" value="1"/>
</dbReference>
<comment type="caution">
    <text evidence="2">The sequence shown here is derived from an EMBL/GenBank/DDBJ whole genome shotgun (WGS) entry which is preliminary data.</text>
</comment>
<dbReference type="InterPro" id="IPR041577">
    <property type="entry name" value="RT_RNaseH_2"/>
</dbReference>
<dbReference type="SUPFAM" id="SSF56672">
    <property type="entry name" value="DNA/RNA polymerases"/>
    <property type="match status" value="1"/>
</dbReference>
<reference evidence="2" key="1">
    <citation type="submission" date="2018-05" db="EMBL/GenBank/DDBJ databases">
        <title>Draft genome of Mucuna pruriens seed.</title>
        <authorList>
            <person name="Nnadi N.E."/>
            <person name="Vos R."/>
            <person name="Hasami M.H."/>
            <person name="Devisetty U.K."/>
            <person name="Aguiy J.C."/>
        </authorList>
    </citation>
    <scope>NUCLEOTIDE SEQUENCE [LARGE SCALE GENOMIC DNA]</scope>
    <source>
        <strain evidence="2">JCA_2017</strain>
    </source>
</reference>
<dbReference type="Pfam" id="PF17919">
    <property type="entry name" value="RT_RNaseH_2"/>
    <property type="match status" value="1"/>
</dbReference>
<dbReference type="InterPro" id="IPR043128">
    <property type="entry name" value="Rev_trsase/Diguanyl_cyclase"/>
</dbReference>
<keyword evidence="3" id="KW-1185">Reference proteome</keyword>
<dbReference type="EMBL" id="QJKJ01007499">
    <property type="protein sequence ID" value="RDX82977.1"/>
    <property type="molecule type" value="Genomic_DNA"/>
</dbReference>
<accession>A0A371FXB4</accession>
<evidence type="ECO:0000313" key="3">
    <source>
        <dbReference type="Proteomes" id="UP000257109"/>
    </source>
</evidence>
<dbReference type="OrthoDB" id="8000983at2759"/>
<sequence>MPTPKTEIEVRGFLRRVNYKARFISQLMATYNPTFKLLRKDQKMEWNQEYQEAFEKVKRYLETSLVLVSVVLGKPLILYLLVLEESMGCILGQRGASRKEQVIYYLSKKFMDCEQRYPALERTCYALVWTSKRLRQYMLAHTTWLIAKMDPLNLHQPESHKRECHSRAVATSSLGKPLTPMHEFPDEHIMSVEETGSKVKPNEWKL</sequence>
<feature type="non-terminal residue" evidence="2">
    <location>
        <position position="1"/>
    </location>
</feature>
<dbReference type="Proteomes" id="UP000257109">
    <property type="component" value="Unassembled WGS sequence"/>
</dbReference>
<gene>
    <name evidence="2" type="primary">pol</name>
    <name evidence="2" type="ORF">CR513_36168</name>
</gene>
<dbReference type="InterPro" id="IPR043502">
    <property type="entry name" value="DNA/RNA_pol_sf"/>
</dbReference>